<dbReference type="PANTHER" id="PTHR35011">
    <property type="entry name" value="2,3-DIKETO-L-GULONATE TRAP TRANSPORTER SMALL PERMEASE PROTEIN YIAM"/>
    <property type="match status" value="1"/>
</dbReference>
<dbReference type="AlphaFoldDB" id="A0A0D2GGA9"/>
<feature type="transmembrane region" description="Helical" evidence="9">
    <location>
        <begin position="87"/>
        <end position="109"/>
    </location>
</feature>
<comment type="subcellular location">
    <subcellularLocation>
        <location evidence="1">Cell inner membrane</location>
        <topology evidence="1">Multi-pass membrane protein</topology>
    </subcellularLocation>
</comment>
<feature type="transmembrane region" description="Helical" evidence="9">
    <location>
        <begin position="21"/>
        <end position="41"/>
    </location>
</feature>
<accession>A0A0D2GGA9</accession>
<keyword evidence="6 9" id="KW-1133">Transmembrane helix</keyword>
<evidence type="ECO:0000256" key="3">
    <source>
        <dbReference type="ARBA" id="ARBA00022475"/>
    </source>
</evidence>
<gene>
    <name evidence="11" type="ORF">X474_12345</name>
</gene>
<reference evidence="11 12" key="1">
    <citation type="submission" date="2013-11" db="EMBL/GenBank/DDBJ databases">
        <title>Metagenomic analysis of a methanogenic consortium involved in long chain n-alkane degradation.</title>
        <authorList>
            <person name="Davidova I.A."/>
            <person name="Callaghan A.V."/>
            <person name="Wawrik B."/>
            <person name="Pruitt S."/>
            <person name="Marks C."/>
            <person name="Duncan K.E."/>
            <person name="Suflita J.M."/>
        </authorList>
    </citation>
    <scope>NUCLEOTIDE SEQUENCE [LARGE SCALE GENOMIC DNA]</scope>
    <source>
        <strain evidence="11 12">SPR</strain>
    </source>
</reference>
<evidence type="ECO:0000256" key="9">
    <source>
        <dbReference type="SAM" id="Phobius"/>
    </source>
</evidence>
<dbReference type="InterPro" id="IPR055348">
    <property type="entry name" value="DctQ"/>
</dbReference>
<evidence type="ECO:0000256" key="1">
    <source>
        <dbReference type="ARBA" id="ARBA00004429"/>
    </source>
</evidence>
<dbReference type="PANTHER" id="PTHR35011:SF2">
    <property type="entry name" value="2,3-DIKETO-L-GULONATE TRAP TRANSPORTER SMALL PERMEASE PROTEIN YIAM"/>
    <property type="match status" value="1"/>
</dbReference>
<keyword evidence="7 9" id="KW-0472">Membrane</keyword>
<keyword evidence="3" id="KW-1003">Cell membrane</keyword>
<feature type="domain" description="Tripartite ATP-independent periplasmic transporters DctQ component" evidence="10">
    <location>
        <begin position="27"/>
        <end position="154"/>
    </location>
</feature>
<feature type="transmembrane region" description="Helical" evidence="9">
    <location>
        <begin position="47"/>
        <end position="66"/>
    </location>
</feature>
<dbReference type="GO" id="GO:0022857">
    <property type="term" value="F:transmembrane transporter activity"/>
    <property type="evidence" value="ECO:0007669"/>
    <property type="project" value="TreeGrafter"/>
</dbReference>
<dbReference type="GO" id="GO:0005886">
    <property type="term" value="C:plasma membrane"/>
    <property type="evidence" value="ECO:0007669"/>
    <property type="project" value="UniProtKB-SubCell"/>
</dbReference>
<dbReference type="InterPro" id="IPR007387">
    <property type="entry name" value="TRAP_DctQ"/>
</dbReference>
<evidence type="ECO:0000313" key="12">
    <source>
        <dbReference type="Proteomes" id="UP000032233"/>
    </source>
</evidence>
<dbReference type="GO" id="GO:0015740">
    <property type="term" value="P:C4-dicarboxylate transport"/>
    <property type="evidence" value="ECO:0007669"/>
    <property type="project" value="TreeGrafter"/>
</dbReference>
<keyword evidence="4" id="KW-0997">Cell inner membrane</keyword>
<name>A0A0D2GGA9_9BACT</name>
<evidence type="ECO:0000256" key="7">
    <source>
        <dbReference type="ARBA" id="ARBA00023136"/>
    </source>
</evidence>
<evidence type="ECO:0000256" key="5">
    <source>
        <dbReference type="ARBA" id="ARBA00022692"/>
    </source>
</evidence>
<dbReference type="Pfam" id="PF04290">
    <property type="entry name" value="DctQ"/>
    <property type="match status" value="1"/>
</dbReference>
<proteinExistence type="inferred from homology"/>
<feature type="transmembrane region" description="Helical" evidence="9">
    <location>
        <begin position="129"/>
        <end position="152"/>
    </location>
</feature>
<keyword evidence="5 9" id="KW-0812">Transmembrane</keyword>
<keyword evidence="2" id="KW-0813">Transport</keyword>
<evidence type="ECO:0000256" key="2">
    <source>
        <dbReference type="ARBA" id="ARBA00022448"/>
    </source>
</evidence>
<dbReference type="Proteomes" id="UP000032233">
    <property type="component" value="Unassembled WGS sequence"/>
</dbReference>
<dbReference type="RefSeq" id="WP_052515103.1">
    <property type="nucleotide sequence ID" value="NZ_AZAC01000014.1"/>
</dbReference>
<evidence type="ECO:0000256" key="8">
    <source>
        <dbReference type="ARBA" id="ARBA00038436"/>
    </source>
</evidence>
<dbReference type="EMBL" id="AZAC01000014">
    <property type="protein sequence ID" value="KIX13937.1"/>
    <property type="molecule type" value="Genomic_DNA"/>
</dbReference>
<comment type="similarity">
    <text evidence="8">Belongs to the TRAP transporter small permease family.</text>
</comment>
<evidence type="ECO:0000259" key="10">
    <source>
        <dbReference type="Pfam" id="PF04290"/>
    </source>
</evidence>
<dbReference type="InParanoid" id="A0A0D2GGA9"/>
<comment type="caution">
    <text evidence="11">The sequence shown here is derived from an EMBL/GenBank/DDBJ whole genome shotgun (WGS) entry which is preliminary data.</text>
</comment>
<dbReference type="STRING" id="1429043.X474_12345"/>
<dbReference type="OrthoDB" id="5454104at2"/>
<keyword evidence="12" id="KW-1185">Reference proteome</keyword>
<protein>
    <recommendedName>
        <fullName evidence="10">Tripartite ATP-independent periplasmic transporters DctQ component domain-containing protein</fullName>
    </recommendedName>
</protein>
<sequence>MKEFITKTIKYLHIAEDAGRIFTIVTMTALVFIQVVARIFFKWSSPAMEEAARFIMIWSIFIGAVVSTREDSHIKMGGIFKREPGVLWFELLSKLVCFGFLCVFVYWSYEFVAHSLRRNMSSIVLGVPLAVVHSTFLVTGVLMAIHTLYHLFDSIGQVARYYKGARS</sequence>
<evidence type="ECO:0000313" key="11">
    <source>
        <dbReference type="EMBL" id="KIX13937.1"/>
    </source>
</evidence>
<evidence type="ECO:0000256" key="6">
    <source>
        <dbReference type="ARBA" id="ARBA00022989"/>
    </source>
</evidence>
<organism evidence="11 12">
    <name type="scientific">Dethiosulfatarculus sandiegensis</name>
    <dbReference type="NCBI Taxonomy" id="1429043"/>
    <lineage>
        <taxon>Bacteria</taxon>
        <taxon>Pseudomonadati</taxon>
        <taxon>Thermodesulfobacteriota</taxon>
        <taxon>Desulfarculia</taxon>
        <taxon>Desulfarculales</taxon>
        <taxon>Desulfarculaceae</taxon>
        <taxon>Dethiosulfatarculus</taxon>
    </lineage>
</organism>
<evidence type="ECO:0000256" key="4">
    <source>
        <dbReference type="ARBA" id="ARBA00022519"/>
    </source>
</evidence>